<dbReference type="EMBL" id="JAESWB010000371">
    <property type="protein sequence ID" value="MBL4954915.1"/>
    <property type="molecule type" value="Genomic_DNA"/>
</dbReference>
<dbReference type="Proteomes" id="UP000623967">
    <property type="component" value="Unassembled WGS sequence"/>
</dbReference>
<evidence type="ECO:0000256" key="1">
    <source>
        <dbReference type="SAM" id="Phobius"/>
    </source>
</evidence>
<evidence type="ECO:0000313" key="3">
    <source>
        <dbReference type="Proteomes" id="UP000623967"/>
    </source>
</evidence>
<evidence type="ECO:0000313" key="2">
    <source>
        <dbReference type="EMBL" id="MBL4954915.1"/>
    </source>
</evidence>
<keyword evidence="1" id="KW-1133">Transmembrane helix</keyword>
<protein>
    <submittedName>
        <fullName evidence="2">AzlD domain-containing protein</fullName>
    </submittedName>
</protein>
<sequence length="97" mass="10813">MWVMITIIGMAIVTYISRLAPAFIIGRFTIPNWLENWLKCVPYAALAALIYPGILTVNEHKPFVGLIGGFVAVVLAYFRLHILFVIICAIMTAFVLS</sequence>
<dbReference type="InterPro" id="IPR008407">
    <property type="entry name" value="Brnchd-chn_aa_trnsp_AzlD"/>
</dbReference>
<dbReference type="RefSeq" id="WP_202656148.1">
    <property type="nucleotide sequence ID" value="NZ_JAESWB010000371.1"/>
</dbReference>
<dbReference type="Pfam" id="PF05437">
    <property type="entry name" value="AzlD"/>
    <property type="match status" value="1"/>
</dbReference>
<feature type="transmembrane region" description="Helical" evidence="1">
    <location>
        <begin position="63"/>
        <end position="96"/>
    </location>
</feature>
<name>A0ABS1TYD1_9BACI</name>
<comment type="caution">
    <text evidence="2">The sequence shown here is derived from an EMBL/GenBank/DDBJ whole genome shotgun (WGS) entry which is preliminary data.</text>
</comment>
<organism evidence="2 3">
    <name type="scientific">Neobacillus paridis</name>
    <dbReference type="NCBI Taxonomy" id="2803862"/>
    <lineage>
        <taxon>Bacteria</taxon>
        <taxon>Bacillati</taxon>
        <taxon>Bacillota</taxon>
        <taxon>Bacilli</taxon>
        <taxon>Bacillales</taxon>
        <taxon>Bacillaceae</taxon>
        <taxon>Neobacillus</taxon>
    </lineage>
</organism>
<gene>
    <name evidence="2" type="ORF">JK635_22410</name>
</gene>
<keyword evidence="1" id="KW-0812">Transmembrane</keyword>
<keyword evidence="1" id="KW-0472">Membrane</keyword>
<accession>A0ABS1TYD1</accession>
<reference evidence="2 3" key="1">
    <citation type="submission" date="2021-01" db="EMBL/GenBank/DDBJ databases">
        <title>Genome public.</title>
        <authorList>
            <person name="Liu C."/>
            <person name="Sun Q."/>
        </authorList>
    </citation>
    <scope>NUCLEOTIDE SEQUENCE [LARGE SCALE GENOMIC DNA]</scope>
    <source>
        <strain evidence="2 3">YIM B02564</strain>
    </source>
</reference>
<proteinExistence type="predicted"/>
<feature type="transmembrane region" description="Helical" evidence="1">
    <location>
        <begin position="6"/>
        <end position="25"/>
    </location>
</feature>
<feature type="transmembrane region" description="Helical" evidence="1">
    <location>
        <begin position="37"/>
        <end position="57"/>
    </location>
</feature>
<keyword evidence="3" id="KW-1185">Reference proteome</keyword>